<evidence type="ECO:0000256" key="1">
    <source>
        <dbReference type="SAM" id="MobiDB-lite"/>
    </source>
</evidence>
<evidence type="ECO:0008006" key="4">
    <source>
        <dbReference type="Google" id="ProtNLM"/>
    </source>
</evidence>
<dbReference type="AlphaFoldDB" id="A0A7Y9J1B5"/>
<protein>
    <recommendedName>
        <fullName evidence="4">Antitoxin</fullName>
    </recommendedName>
</protein>
<dbReference type="Pfam" id="PF14013">
    <property type="entry name" value="MT0933_antitox"/>
    <property type="match status" value="1"/>
</dbReference>
<dbReference type="RefSeq" id="WP_179752407.1">
    <property type="nucleotide sequence ID" value="NZ_BAAAGN010000001.1"/>
</dbReference>
<keyword evidence="3" id="KW-1185">Reference proteome</keyword>
<evidence type="ECO:0000313" key="3">
    <source>
        <dbReference type="Proteomes" id="UP000521922"/>
    </source>
</evidence>
<gene>
    <name evidence="2" type="ORF">BJ968_002541</name>
</gene>
<accession>A0A7Y9J1B5</accession>
<feature type="compositionally biased region" description="Basic and acidic residues" evidence="1">
    <location>
        <begin position="7"/>
        <end position="48"/>
    </location>
</feature>
<proteinExistence type="predicted"/>
<sequence length="48" mass="5027">MPDFGDISEKASDAAIDKAGDAVDQKTGGDHADQVDKAQETVDHKIGE</sequence>
<dbReference type="Proteomes" id="UP000521922">
    <property type="component" value="Unassembled WGS sequence"/>
</dbReference>
<feature type="region of interest" description="Disordered" evidence="1">
    <location>
        <begin position="1"/>
        <end position="48"/>
    </location>
</feature>
<name>A0A7Y9J1B5_9ACTN</name>
<dbReference type="EMBL" id="JACCBB010000001">
    <property type="protein sequence ID" value="NYD23001.1"/>
    <property type="molecule type" value="Genomic_DNA"/>
</dbReference>
<evidence type="ECO:0000313" key="2">
    <source>
        <dbReference type="EMBL" id="NYD23001.1"/>
    </source>
</evidence>
<dbReference type="InterPro" id="IPR028037">
    <property type="entry name" value="Antitoxin_Rv0909/MT0933"/>
</dbReference>
<reference evidence="2 3" key="1">
    <citation type="submission" date="2020-07" db="EMBL/GenBank/DDBJ databases">
        <title>Sequencing the genomes of 1000 actinobacteria strains.</title>
        <authorList>
            <person name="Klenk H.-P."/>
        </authorList>
    </citation>
    <scope>NUCLEOTIDE SEQUENCE [LARGE SCALE GENOMIC DNA]</scope>
    <source>
        <strain evidence="2 3">DSM 7487</strain>
    </source>
</reference>
<organism evidence="2 3">
    <name type="scientific">Kineococcus aurantiacus</name>
    <dbReference type="NCBI Taxonomy" id="37633"/>
    <lineage>
        <taxon>Bacteria</taxon>
        <taxon>Bacillati</taxon>
        <taxon>Actinomycetota</taxon>
        <taxon>Actinomycetes</taxon>
        <taxon>Kineosporiales</taxon>
        <taxon>Kineosporiaceae</taxon>
        <taxon>Kineococcus</taxon>
    </lineage>
</organism>
<comment type="caution">
    <text evidence="2">The sequence shown here is derived from an EMBL/GenBank/DDBJ whole genome shotgun (WGS) entry which is preliminary data.</text>
</comment>